<reference evidence="2 3" key="1">
    <citation type="submission" date="2014-06" db="EMBL/GenBank/DDBJ databases">
        <authorList>
            <person name="Swart Estienne"/>
        </authorList>
    </citation>
    <scope>NUCLEOTIDE SEQUENCE [LARGE SCALE GENOMIC DNA]</scope>
    <source>
        <strain evidence="2 3">130c</strain>
    </source>
</reference>
<proteinExistence type="predicted"/>
<evidence type="ECO:0000313" key="2">
    <source>
        <dbReference type="EMBL" id="CDW80263.1"/>
    </source>
</evidence>
<dbReference type="Proteomes" id="UP000039865">
    <property type="component" value="Unassembled WGS sequence"/>
</dbReference>
<dbReference type="EMBL" id="CCKQ01008798">
    <property type="protein sequence ID" value="CDW80263.1"/>
    <property type="molecule type" value="Genomic_DNA"/>
</dbReference>
<name>A0A078AHE8_STYLE</name>
<dbReference type="InParanoid" id="A0A078AHE8"/>
<keyword evidence="1" id="KW-0175">Coiled coil</keyword>
<evidence type="ECO:0000256" key="1">
    <source>
        <dbReference type="SAM" id="Coils"/>
    </source>
</evidence>
<keyword evidence="3" id="KW-1185">Reference proteome</keyword>
<feature type="coiled-coil region" evidence="1">
    <location>
        <begin position="512"/>
        <end position="546"/>
    </location>
</feature>
<sequence length="742" mass="88236">MAQQKVYEKLKVETKNKCHKHKVVHMKRILPEQISIQPDYQQEMEKLGEEMLSNMMPLNLSNKSYSKYEVEQSFQQQEKISQNERKRDLKRFEHVQKMEKKDQNEQQDKWFEDKDLFEIQQQIKDEPNSDDQEVLIELNNEDAQEDAKIKLIVKLKQICASPQFFNPKPKHFFDQQQDAGITHSIILREFIQQLFQSFAKKKQFQKKENIKTSDDSSKDLVSQQNDNKIAMGQNEASYDLAQLADDQENDRWVSKEFSHQHTDFTQGHHLFGIPQINLQLTDHNDLNQLQERDVVGNSTQLNKSCKKISSKSKNLRQNKHYAKRYFLLKKMKRIRQRREQVYFNSSKALYIPQVNNRNLRDTLIIKSDDKVYSLQVEFSDMAKANYYYYGGRISEEDIESERERRTTPPGTIDEQQDVMSENIGHSLNLLKKKHGRFALNHPKSSVSIADNKDIKDSRITNLIVMKERIKLIDDGKHINSFKKVYDKLFREFKEQLIHEYSLLKNAYMIEYEENFKANIQDKESHLDQAQELILRKEQEIIETQEKRKRVIQLTEHILQQKYNLFIKRVAVRAMQYFKDIIQRERRIRVYTRNYMYRRNLRLLFGSWRGVSHSWFKERINEEAKSYEHKVTIEKLISWNQNVDAMKIYMVQLQEKIRIEVAAREELAITYEQSLNKGVGQLNNETAVLAENPLIKEISLIVAQELINKSRAEGRPLDQSLTNLLSHAQTQNFQRSGSIRQNY</sequence>
<accession>A0A078AHE8</accession>
<dbReference type="AlphaFoldDB" id="A0A078AHE8"/>
<organism evidence="2 3">
    <name type="scientific">Stylonychia lemnae</name>
    <name type="common">Ciliate</name>
    <dbReference type="NCBI Taxonomy" id="5949"/>
    <lineage>
        <taxon>Eukaryota</taxon>
        <taxon>Sar</taxon>
        <taxon>Alveolata</taxon>
        <taxon>Ciliophora</taxon>
        <taxon>Intramacronucleata</taxon>
        <taxon>Spirotrichea</taxon>
        <taxon>Stichotrichia</taxon>
        <taxon>Sporadotrichida</taxon>
        <taxon>Oxytrichidae</taxon>
        <taxon>Stylonychinae</taxon>
        <taxon>Stylonychia</taxon>
    </lineage>
</organism>
<protein>
    <submittedName>
        <fullName evidence="2">Uncharacterized protein</fullName>
    </submittedName>
</protein>
<evidence type="ECO:0000313" key="3">
    <source>
        <dbReference type="Proteomes" id="UP000039865"/>
    </source>
</evidence>
<gene>
    <name evidence="2" type="primary">Contig4174.g187</name>
    <name evidence="2" type="ORF">STYLEM_9259</name>
</gene>